<dbReference type="OrthoDB" id="2357358at2"/>
<feature type="transmembrane region" description="Helical" evidence="1">
    <location>
        <begin position="155"/>
        <end position="175"/>
    </location>
</feature>
<organism evidence="2 3">
    <name type="scientific">Alkalibacterium olivapovliticus</name>
    <dbReference type="NCBI Taxonomy" id="99907"/>
    <lineage>
        <taxon>Bacteria</taxon>
        <taxon>Bacillati</taxon>
        <taxon>Bacillota</taxon>
        <taxon>Bacilli</taxon>
        <taxon>Lactobacillales</taxon>
        <taxon>Carnobacteriaceae</taxon>
        <taxon>Alkalibacterium</taxon>
    </lineage>
</organism>
<dbReference type="EMBL" id="PVTO01000010">
    <property type="protein sequence ID" value="PRY82568.1"/>
    <property type="molecule type" value="Genomic_DNA"/>
</dbReference>
<protein>
    <submittedName>
        <fullName evidence="2">Uncharacterized protein</fullName>
    </submittedName>
</protein>
<keyword evidence="1" id="KW-0472">Membrane</keyword>
<reference evidence="2 3" key="1">
    <citation type="submission" date="2018-03" db="EMBL/GenBank/DDBJ databases">
        <title>Genomic Encyclopedia of Archaeal and Bacterial Type Strains, Phase II (KMG-II): from individual species to whole genera.</title>
        <authorList>
            <person name="Goeker M."/>
        </authorList>
    </citation>
    <scope>NUCLEOTIDE SEQUENCE [LARGE SCALE GENOMIC DNA]</scope>
    <source>
        <strain evidence="2 3">DSM 13175</strain>
    </source>
</reference>
<feature type="transmembrane region" description="Helical" evidence="1">
    <location>
        <begin position="104"/>
        <end position="125"/>
    </location>
</feature>
<feature type="transmembrane region" description="Helical" evidence="1">
    <location>
        <begin position="79"/>
        <end position="98"/>
    </location>
</feature>
<dbReference type="AlphaFoldDB" id="A0A2T0W783"/>
<evidence type="ECO:0000313" key="2">
    <source>
        <dbReference type="EMBL" id="PRY82568.1"/>
    </source>
</evidence>
<sequence>MTLKKTYGLVLGLITLAMIGNLIYRLFSGSPIGYQEVILTGAVTVGFFYFWTWGSRKNKDGILPNEELGKTIEQKSMAFSYYPLVGLLWIGLIVDKTLTDTTNITLLIILGIALIVPSLLSFIIAQTYAVRLNVIGKAAEEVVYRVNRIKKKTRIRILSIAVFLTTLFITGPVFRDSGNLFYDLLVFLFGEPSETGVDLFPILFSAVIILLVLFAGHRFHQSISDED</sequence>
<feature type="transmembrane region" description="Helical" evidence="1">
    <location>
        <begin position="195"/>
        <end position="215"/>
    </location>
</feature>
<comment type="caution">
    <text evidence="2">The sequence shown here is derived from an EMBL/GenBank/DDBJ whole genome shotgun (WGS) entry which is preliminary data.</text>
</comment>
<gene>
    <name evidence="2" type="ORF">CLV38_11028</name>
</gene>
<dbReference type="RefSeq" id="WP_106192982.1">
    <property type="nucleotide sequence ID" value="NZ_PVTO01000010.1"/>
</dbReference>
<keyword evidence="1" id="KW-0812">Transmembrane</keyword>
<keyword evidence="3" id="KW-1185">Reference proteome</keyword>
<name>A0A2T0W783_9LACT</name>
<evidence type="ECO:0000313" key="3">
    <source>
        <dbReference type="Proteomes" id="UP000238205"/>
    </source>
</evidence>
<feature type="transmembrane region" description="Helical" evidence="1">
    <location>
        <begin position="33"/>
        <end position="51"/>
    </location>
</feature>
<feature type="transmembrane region" description="Helical" evidence="1">
    <location>
        <begin position="7"/>
        <end position="27"/>
    </location>
</feature>
<keyword evidence="1" id="KW-1133">Transmembrane helix</keyword>
<accession>A0A2T0W783</accession>
<evidence type="ECO:0000256" key="1">
    <source>
        <dbReference type="SAM" id="Phobius"/>
    </source>
</evidence>
<proteinExistence type="predicted"/>
<dbReference type="Proteomes" id="UP000238205">
    <property type="component" value="Unassembled WGS sequence"/>
</dbReference>